<dbReference type="InterPro" id="IPR023393">
    <property type="entry name" value="START-like_dom_sf"/>
</dbReference>
<protein>
    <recommendedName>
        <fullName evidence="3">Activator of Hsp90 ATPase homologue 1/2-like C-terminal domain-containing protein</fullName>
    </recommendedName>
</protein>
<evidence type="ECO:0000256" key="1">
    <source>
        <dbReference type="ARBA" id="ARBA00006817"/>
    </source>
</evidence>
<name>A0ABN2LBQ9_9MICO</name>
<keyword evidence="5" id="KW-1185">Reference proteome</keyword>
<evidence type="ECO:0000259" key="3">
    <source>
        <dbReference type="Pfam" id="PF08327"/>
    </source>
</evidence>
<evidence type="ECO:0000256" key="2">
    <source>
        <dbReference type="SAM" id="MobiDB-lite"/>
    </source>
</evidence>
<accession>A0ABN2LBQ9</accession>
<dbReference type="CDD" id="cd08899">
    <property type="entry name" value="SRPBCC_CalC_Aha1-like_6"/>
    <property type="match status" value="1"/>
</dbReference>
<dbReference type="SUPFAM" id="SSF55961">
    <property type="entry name" value="Bet v1-like"/>
    <property type="match status" value="1"/>
</dbReference>
<dbReference type="Proteomes" id="UP001500851">
    <property type="component" value="Unassembled WGS sequence"/>
</dbReference>
<sequence>MAEHCRGVGTMEVVDPNGIRMRSVLGASGAEQGCIRSPCPRGYPKFRPDGTPDPVFWSAGARDPSGRPSAGRAEGRAMSVEATGRILRTERGRNLVLERSLAQSVEESWDRITDPELTAEWFGDWDGDGRQGSTVRVRMAFESGEPEIKVGIRLCDAPHRLVLQTSGEDGGWLLELRVLADGDDSVIHFVHHLDDDADVGDIGPGWEYYLDLLVAACEGTEEPMFDHYFPALREEYLARESRAVEI</sequence>
<dbReference type="Pfam" id="PF08327">
    <property type="entry name" value="AHSA1"/>
    <property type="match status" value="1"/>
</dbReference>
<dbReference type="InterPro" id="IPR013538">
    <property type="entry name" value="ASHA1/2-like_C"/>
</dbReference>
<proteinExistence type="inferred from homology"/>
<reference evidence="4 5" key="1">
    <citation type="journal article" date="2019" name="Int. J. Syst. Evol. Microbiol.">
        <title>The Global Catalogue of Microorganisms (GCM) 10K type strain sequencing project: providing services to taxonomists for standard genome sequencing and annotation.</title>
        <authorList>
            <consortium name="The Broad Institute Genomics Platform"/>
            <consortium name="The Broad Institute Genome Sequencing Center for Infectious Disease"/>
            <person name="Wu L."/>
            <person name="Ma J."/>
        </authorList>
    </citation>
    <scope>NUCLEOTIDE SEQUENCE [LARGE SCALE GENOMIC DNA]</scope>
    <source>
        <strain evidence="4 5">JCM 14736</strain>
    </source>
</reference>
<organism evidence="4 5">
    <name type="scientific">Leucobacter iarius</name>
    <dbReference type="NCBI Taxonomy" id="333963"/>
    <lineage>
        <taxon>Bacteria</taxon>
        <taxon>Bacillati</taxon>
        <taxon>Actinomycetota</taxon>
        <taxon>Actinomycetes</taxon>
        <taxon>Micrococcales</taxon>
        <taxon>Microbacteriaceae</taxon>
        <taxon>Leucobacter</taxon>
    </lineage>
</organism>
<gene>
    <name evidence="4" type="ORF">GCM10009768_09220</name>
</gene>
<feature type="domain" description="Activator of Hsp90 ATPase homologue 1/2-like C-terminal" evidence="3">
    <location>
        <begin position="104"/>
        <end position="216"/>
    </location>
</feature>
<comment type="similarity">
    <text evidence="1">Belongs to the AHA1 family.</text>
</comment>
<comment type="caution">
    <text evidence="4">The sequence shown here is derived from an EMBL/GenBank/DDBJ whole genome shotgun (WGS) entry which is preliminary data.</text>
</comment>
<evidence type="ECO:0000313" key="5">
    <source>
        <dbReference type="Proteomes" id="UP001500851"/>
    </source>
</evidence>
<dbReference type="EMBL" id="BAAAOB010000001">
    <property type="protein sequence ID" value="GAA1782471.1"/>
    <property type="molecule type" value="Genomic_DNA"/>
</dbReference>
<feature type="region of interest" description="Disordered" evidence="2">
    <location>
        <begin position="47"/>
        <end position="78"/>
    </location>
</feature>
<dbReference type="Gene3D" id="3.30.530.20">
    <property type="match status" value="1"/>
</dbReference>
<evidence type="ECO:0000313" key="4">
    <source>
        <dbReference type="EMBL" id="GAA1782471.1"/>
    </source>
</evidence>